<evidence type="ECO:0000256" key="2">
    <source>
        <dbReference type="ARBA" id="ARBA00022475"/>
    </source>
</evidence>
<feature type="transmembrane region" description="Helical" evidence="6">
    <location>
        <begin position="72"/>
        <end position="93"/>
    </location>
</feature>
<keyword evidence="9" id="KW-1185">Reference proteome</keyword>
<dbReference type="InterPro" id="IPR051258">
    <property type="entry name" value="Diverse_Substrate_Transporter"/>
</dbReference>
<dbReference type="OrthoDB" id="5729944at2"/>
<dbReference type="KEGG" id="fbl:Fbal_2892"/>
<dbReference type="STRING" id="550540.Fbal_2892"/>
<keyword evidence="2" id="KW-1003">Cell membrane</keyword>
<feature type="transmembrane region" description="Helical" evidence="6">
    <location>
        <begin position="157"/>
        <end position="175"/>
    </location>
</feature>
<evidence type="ECO:0000256" key="4">
    <source>
        <dbReference type="ARBA" id="ARBA00022989"/>
    </source>
</evidence>
<dbReference type="GeneID" id="67183118"/>
<evidence type="ECO:0000259" key="7">
    <source>
        <dbReference type="Pfam" id="PF00892"/>
    </source>
</evidence>
<reference evidence="8 9" key="1">
    <citation type="journal article" date="2010" name="Stand. Genomic Sci.">
        <title>Complete genome sequence of Ferrimonas balearica type strain (PAT).</title>
        <authorList>
            <person name="Nolan M."/>
            <person name="Sikorski J."/>
            <person name="Davenport K."/>
            <person name="Lucas S."/>
            <person name="Glavina Del Rio T."/>
            <person name="Tice H."/>
            <person name="Cheng J."/>
            <person name="Goodwin L."/>
            <person name="Pitluck S."/>
            <person name="Liolios K."/>
            <person name="Ivanova N."/>
            <person name="Mavromatis K."/>
            <person name="Ovchinnikova G."/>
            <person name="Pati A."/>
            <person name="Chen A."/>
            <person name="Palaniappan K."/>
            <person name="Land M."/>
            <person name="Hauser L."/>
            <person name="Chang Y."/>
            <person name="Jeffries C."/>
            <person name="Tapia R."/>
            <person name="Brettin T."/>
            <person name="Detter J."/>
            <person name="Han C."/>
            <person name="Yasawong M."/>
            <person name="Rohde M."/>
            <person name="Tindall B."/>
            <person name="Goker M."/>
            <person name="Woyke T."/>
            <person name="Bristow J."/>
            <person name="Eisen J."/>
            <person name="Markowitz V."/>
            <person name="Hugenholtz P."/>
            <person name="Kyrpides N."/>
            <person name="Klenk H."/>
            <person name="Lapidus A."/>
        </authorList>
    </citation>
    <scope>NUCLEOTIDE SEQUENCE [LARGE SCALE GENOMIC DNA]</scope>
    <source>
        <strain evidence="9">DSM 9799 / CCM 4581 / KCTC 23876 / PAT</strain>
    </source>
</reference>
<dbReference type="SUPFAM" id="SSF103481">
    <property type="entry name" value="Multidrug resistance efflux transporter EmrE"/>
    <property type="match status" value="2"/>
</dbReference>
<name>E1SSU0_FERBD</name>
<dbReference type="GO" id="GO:0005886">
    <property type="term" value="C:plasma membrane"/>
    <property type="evidence" value="ECO:0007669"/>
    <property type="project" value="UniProtKB-SubCell"/>
</dbReference>
<dbReference type="EMBL" id="CP002209">
    <property type="protein sequence ID" value="ADN77094.1"/>
    <property type="molecule type" value="Genomic_DNA"/>
</dbReference>
<sequence>MVKNQARAMSYGIGAVLLWSTVATAFKLSLAEMTPAQLLLFASIASTLVLALILGVQGKLSRLKGQFMTHPLIYLQSGLLNPFLYYLVLFAAYDMLPAQQAQPLNYTWAILLSLLAVPMLGQKLRGWDVGAALLAYFGVVVIATGGDLMALEFERPVGVALALLSTLLWSLYWIVNTRDKGDPVISLLLSFLIGLPFIVAVCAWRGELALPSWQGLAGATYVGLFEMGFTFVLWLKAMRTAEQTAPLTNLVFLGPFLSLFFISTFLGEQIAPATFLGLALIVCGLLVQQLGPKLRARLAPSRSAS</sequence>
<feature type="transmembrane region" description="Helical" evidence="6">
    <location>
        <begin position="105"/>
        <end position="121"/>
    </location>
</feature>
<feature type="transmembrane region" description="Helical" evidence="6">
    <location>
        <begin position="212"/>
        <end position="235"/>
    </location>
</feature>
<feature type="transmembrane region" description="Helical" evidence="6">
    <location>
        <begin position="187"/>
        <end position="206"/>
    </location>
</feature>
<feature type="transmembrane region" description="Helical" evidence="6">
    <location>
        <begin position="247"/>
        <end position="264"/>
    </location>
</feature>
<dbReference type="InterPro" id="IPR000620">
    <property type="entry name" value="EamA_dom"/>
</dbReference>
<dbReference type="PANTHER" id="PTHR42920:SF5">
    <property type="entry name" value="EAMA DOMAIN-CONTAINING PROTEIN"/>
    <property type="match status" value="1"/>
</dbReference>
<evidence type="ECO:0000256" key="5">
    <source>
        <dbReference type="ARBA" id="ARBA00023136"/>
    </source>
</evidence>
<protein>
    <recommendedName>
        <fullName evidence="7">EamA domain-containing protein</fullName>
    </recommendedName>
</protein>
<dbReference type="Proteomes" id="UP000006683">
    <property type="component" value="Chromosome"/>
</dbReference>
<evidence type="ECO:0000256" key="6">
    <source>
        <dbReference type="SAM" id="Phobius"/>
    </source>
</evidence>
<organism evidence="8 9">
    <name type="scientific">Ferrimonas balearica (strain DSM 9799 / CCM 4581 / KCTC 23876 / PAT)</name>
    <dbReference type="NCBI Taxonomy" id="550540"/>
    <lineage>
        <taxon>Bacteria</taxon>
        <taxon>Pseudomonadati</taxon>
        <taxon>Pseudomonadota</taxon>
        <taxon>Gammaproteobacteria</taxon>
        <taxon>Alteromonadales</taxon>
        <taxon>Ferrimonadaceae</taxon>
        <taxon>Ferrimonas</taxon>
    </lineage>
</organism>
<dbReference type="AlphaFoldDB" id="E1SSU0"/>
<dbReference type="PANTHER" id="PTHR42920">
    <property type="entry name" value="OS03G0707200 PROTEIN-RELATED"/>
    <property type="match status" value="1"/>
</dbReference>
<feature type="domain" description="EamA" evidence="7">
    <location>
        <begin position="158"/>
        <end position="287"/>
    </location>
</feature>
<feature type="transmembrane region" description="Helical" evidence="6">
    <location>
        <begin position="133"/>
        <end position="151"/>
    </location>
</feature>
<keyword evidence="4 6" id="KW-1133">Transmembrane helix</keyword>
<dbReference type="HOGENOM" id="CLU_064680_1_0_6"/>
<keyword evidence="3 6" id="KW-0812">Transmembrane</keyword>
<proteinExistence type="predicted"/>
<dbReference type="Pfam" id="PF00892">
    <property type="entry name" value="EamA"/>
    <property type="match status" value="2"/>
</dbReference>
<dbReference type="InterPro" id="IPR037185">
    <property type="entry name" value="EmrE-like"/>
</dbReference>
<evidence type="ECO:0000313" key="9">
    <source>
        <dbReference type="Proteomes" id="UP000006683"/>
    </source>
</evidence>
<keyword evidence="5 6" id="KW-0472">Membrane</keyword>
<evidence type="ECO:0000256" key="1">
    <source>
        <dbReference type="ARBA" id="ARBA00004651"/>
    </source>
</evidence>
<gene>
    <name evidence="8" type="ordered locus">Fbal_2892</name>
</gene>
<feature type="domain" description="EamA" evidence="7">
    <location>
        <begin position="8"/>
        <end position="143"/>
    </location>
</feature>
<dbReference type="eggNOG" id="COG0697">
    <property type="taxonomic scope" value="Bacteria"/>
</dbReference>
<feature type="transmembrane region" description="Helical" evidence="6">
    <location>
        <begin position="41"/>
        <end position="60"/>
    </location>
</feature>
<evidence type="ECO:0000256" key="3">
    <source>
        <dbReference type="ARBA" id="ARBA00022692"/>
    </source>
</evidence>
<evidence type="ECO:0000313" key="8">
    <source>
        <dbReference type="EMBL" id="ADN77094.1"/>
    </source>
</evidence>
<dbReference type="RefSeq" id="WP_013346400.1">
    <property type="nucleotide sequence ID" value="NC_014541.1"/>
</dbReference>
<comment type="subcellular location">
    <subcellularLocation>
        <location evidence="1">Cell membrane</location>
        <topology evidence="1">Multi-pass membrane protein</topology>
    </subcellularLocation>
</comment>
<accession>E1SSU0</accession>
<feature type="transmembrane region" description="Helical" evidence="6">
    <location>
        <begin position="270"/>
        <end position="287"/>
    </location>
</feature>